<keyword evidence="1" id="KW-0472">Membrane</keyword>
<gene>
    <name evidence="2" type="ORF">SteCoe_18423</name>
</gene>
<name>A0A1R2BWY7_9CILI</name>
<comment type="caution">
    <text evidence="2">The sequence shown here is derived from an EMBL/GenBank/DDBJ whole genome shotgun (WGS) entry which is preliminary data.</text>
</comment>
<dbReference type="AlphaFoldDB" id="A0A1R2BWY7"/>
<organism evidence="2 3">
    <name type="scientific">Stentor coeruleus</name>
    <dbReference type="NCBI Taxonomy" id="5963"/>
    <lineage>
        <taxon>Eukaryota</taxon>
        <taxon>Sar</taxon>
        <taxon>Alveolata</taxon>
        <taxon>Ciliophora</taxon>
        <taxon>Postciliodesmatophora</taxon>
        <taxon>Heterotrichea</taxon>
        <taxon>Heterotrichida</taxon>
        <taxon>Stentoridae</taxon>
        <taxon>Stentor</taxon>
    </lineage>
</organism>
<proteinExistence type="predicted"/>
<keyword evidence="1" id="KW-0812">Transmembrane</keyword>
<feature type="transmembrane region" description="Helical" evidence="1">
    <location>
        <begin position="12"/>
        <end position="34"/>
    </location>
</feature>
<dbReference type="Proteomes" id="UP000187209">
    <property type="component" value="Unassembled WGS sequence"/>
</dbReference>
<evidence type="ECO:0000313" key="3">
    <source>
        <dbReference type="Proteomes" id="UP000187209"/>
    </source>
</evidence>
<keyword evidence="3" id="KW-1185">Reference proteome</keyword>
<evidence type="ECO:0000313" key="2">
    <source>
        <dbReference type="EMBL" id="OMJ81157.1"/>
    </source>
</evidence>
<accession>A0A1R2BWY7</accession>
<keyword evidence="1" id="KW-1133">Transmembrane helix</keyword>
<reference evidence="2 3" key="1">
    <citation type="submission" date="2016-11" db="EMBL/GenBank/DDBJ databases">
        <title>The macronuclear genome of Stentor coeruleus: a giant cell with tiny introns.</title>
        <authorList>
            <person name="Slabodnick M."/>
            <person name="Ruby J.G."/>
            <person name="Reiff S.B."/>
            <person name="Swart E.C."/>
            <person name="Gosai S."/>
            <person name="Prabakaran S."/>
            <person name="Witkowska E."/>
            <person name="Larue G.E."/>
            <person name="Fisher S."/>
            <person name="Freeman R.M."/>
            <person name="Gunawardena J."/>
            <person name="Chu W."/>
            <person name="Stover N.A."/>
            <person name="Gregory B.D."/>
            <person name="Nowacki M."/>
            <person name="Derisi J."/>
            <person name="Roy S.W."/>
            <person name="Marshall W.F."/>
            <person name="Sood P."/>
        </authorList>
    </citation>
    <scope>NUCLEOTIDE SEQUENCE [LARGE SCALE GENOMIC DNA]</scope>
    <source>
        <strain evidence="2">WM001</strain>
    </source>
</reference>
<sequence length="141" mass="15765">MKAEDINHEQKIVIKGSLFLNAIGILSFIPIIPINPENKISVWSFAIPSLYTATGILGTQINKKQFNVVTILYGQVSIIILKLINFIIGILKILKADKGKLDGINKEYNSIIGWLWTIASFVILIFMIYLLKISCKCGNNN</sequence>
<evidence type="ECO:0000256" key="1">
    <source>
        <dbReference type="SAM" id="Phobius"/>
    </source>
</evidence>
<feature type="transmembrane region" description="Helical" evidence="1">
    <location>
        <begin position="40"/>
        <end position="59"/>
    </location>
</feature>
<dbReference type="EMBL" id="MPUH01000391">
    <property type="protein sequence ID" value="OMJ81157.1"/>
    <property type="molecule type" value="Genomic_DNA"/>
</dbReference>
<protein>
    <submittedName>
        <fullName evidence="2">Uncharacterized protein</fullName>
    </submittedName>
</protein>
<feature type="transmembrane region" description="Helical" evidence="1">
    <location>
        <begin position="71"/>
        <end position="91"/>
    </location>
</feature>
<feature type="transmembrane region" description="Helical" evidence="1">
    <location>
        <begin position="111"/>
        <end position="131"/>
    </location>
</feature>